<feature type="compositionally biased region" description="Low complexity" evidence="1">
    <location>
        <begin position="27"/>
        <end position="45"/>
    </location>
</feature>
<feature type="region of interest" description="Disordered" evidence="1">
    <location>
        <begin position="26"/>
        <end position="45"/>
    </location>
</feature>
<gene>
    <name evidence="2" type="ORF">AMPC_09920</name>
</gene>
<protein>
    <submittedName>
        <fullName evidence="2">Uncharacterized protein</fullName>
    </submittedName>
</protein>
<evidence type="ECO:0000313" key="3">
    <source>
        <dbReference type="Proteomes" id="UP001162734"/>
    </source>
</evidence>
<evidence type="ECO:0000313" key="2">
    <source>
        <dbReference type="EMBL" id="BDG07879.1"/>
    </source>
</evidence>
<reference evidence="3" key="1">
    <citation type="journal article" date="2022" name="Int. J. Syst. Evol. Microbiol.">
        <title>Anaeromyxobacter oryzae sp. nov., Anaeromyxobacter diazotrophicus sp. nov. and Anaeromyxobacter paludicola sp. nov., isolated from paddy soils.</title>
        <authorList>
            <person name="Itoh H."/>
            <person name="Xu Z."/>
            <person name="Mise K."/>
            <person name="Masuda Y."/>
            <person name="Ushijima N."/>
            <person name="Hayakawa C."/>
            <person name="Shiratori Y."/>
            <person name="Senoo K."/>
        </authorList>
    </citation>
    <scope>NUCLEOTIDE SEQUENCE [LARGE SCALE GENOMIC DNA]</scope>
    <source>
        <strain evidence="3">Red630</strain>
    </source>
</reference>
<evidence type="ECO:0000256" key="1">
    <source>
        <dbReference type="SAM" id="MobiDB-lite"/>
    </source>
</evidence>
<dbReference type="EMBL" id="AP025592">
    <property type="protein sequence ID" value="BDG07879.1"/>
    <property type="molecule type" value="Genomic_DNA"/>
</dbReference>
<accession>A0ABM7X7R8</accession>
<dbReference type="Proteomes" id="UP001162734">
    <property type="component" value="Chromosome"/>
</dbReference>
<dbReference type="RefSeq" id="WP_248344851.1">
    <property type="nucleotide sequence ID" value="NZ_AP025592.1"/>
</dbReference>
<organism evidence="2 3">
    <name type="scientific">Anaeromyxobacter paludicola</name>
    <dbReference type="NCBI Taxonomy" id="2918171"/>
    <lineage>
        <taxon>Bacteria</taxon>
        <taxon>Pseudomonadati</taxon>
        <taxon>Myxococcota</taxon>
        <taxon>Myxococcia</taxon>
        <taxon>Myxococcales</taxon>
        <taxon>Cystobacterineae</taxon>
        <taxon>Anaeromyxobacteraceae</taxon>
        <taxon>Anaeromyxobacter</taxon>
    </lineage>
</organism>
<sequence length="91" mass="9965">MKCLDDGFVAATQFYAFPQEHWHRIRSTNGSSGSTARSGAGRGRWGPSPDWASALRLVTAVALQVTAIWTDRRYLDMDLLTSHHSGDAMAA</sequence>
<keyword evidence="3" id="KW-1185">Reference proteome</keyword>
<name>A0ABM7X7R8_9BACT</name>
<proteinExistence type="predicted"/>